<feature type="compositionally biased region" description="Low complexity" evidence="1">
    <location>
        <begin position="143"/>
        <end position="166"/>
    </location>
</feature>
<dbReference type="Proteomes" id="UP000815677">
    <property type="component" value="Unassembled WGS sequence"/>
</dbReference>
<feature type="compositionally biased region" description="Basic and acidic residues" evidence="1">
    <location>
        <begin position="86"/>
        <end position="98"/>
    </location>
</feature>
<name>A0ABQ0L5W3_MYCCL</name>
<organism evidence="2 3">
    <name type="scientific">Mycena chlorophos</name>
    <name type="common">Agaric fungus</name>
    <name type="synonym">Agaricus chlorophos</name>
    <dbReference type="NCBI Taxonomy" id="658473"/>
    <lineage>
        <taxon>Eukaryota</taxon>
        <taxon>Fungi</taxon>
        <taxon>Dikarya</taxon>
        <taxon>Basidiomycota</taxon>
        <taxon>Agaricomycotina</taxon>
        <taxon>Agaricomycetes</taxon>
        <taxon>Agaricomycetidae</taxon>
        <taxon>Agaricales</taxon>
        <taxon>Marasmiineae</taxon>
        <taxon>Mycenaceae</taxon>
        <taxon>Mycena</taxon>
    </lineage>
</organism>
<keyword evidence="3" id="KW-1185">Reference proteome</keyword>
<feature type="compositionally biased region" description="Basic and acidic residues" evidence="1">
    <location>
        <begin position="108"/>
        <end position="119"/>
    </location>
</feature>
<sequence length="166" mass="18994">MTYPAPVLHSPFCSGPRTCSFALPPIPCAYHYAPPPPIPDFAGLYTMGPVSGRMPSYDTLLKRHLHRNERSRQHMARKRAQLKSLPPEEQRRAADRSKWHQARHRERRREQDGERRRVVDQAPDSPNPHRRHRHFFFTERSPHSVAVASSPSSSTTSSSADDANDL</sequence>
<reference evidence="2" key="1">
    <citation type="submission" date="2014-09" db="EMBL/GenBank/DDBJ databases">
        <title>Genome sequence of the luminous mushroom Mycena chlorophos for searching fungal bioluminescence genes.</title>
        <authorList>
            <person name="Tanaka Y."/>
            <person name="Kasuga D."/>
            <person name="Oba Y."/>
            <person name="Hase S."/>
            <person name="Sato K."/>
            <person name="Oba Y."/>
            <person name="Sakakibara Y."/>
        </authorList>
    </citation>
    <scope>NUCLEOTIDE SEQUENCE</scope>
</reference>
<evidence type="ECO:0000256" key="1">
    <source>
        <dbReference type="SAM" id="MobiDB-lite"/>
    </source>
</evidence>
<protein>
    <recommendedName>
        <fullName evidence="4">Transcriptional activator HAP2</fullName>
    </recommendedName>
</protein>
<dbReference type="EMBL" id="DF841719">
    <property type="protein sequence ID" value="GAT45804.1"/>
    <property type="molecule type" value="Genomic_DNA"/>
</dbReference>
<proteinExistence type="predicted"/>
<evidence type="ECO:0008006" key="4">
    <source>
        <dbReference type="Google" id="ProtNLM"/>
    </source>
</evidence>
<gene>
    <name evidence="2" type="ORF">MCHLO_03364</name>
</gene>
<feature type="compositionally biased region" description="Basic residues" evidence="1">
    <location>
        <begin position="68"/>
        <end position="81"/>
    </location>
</feature>
<feature type="region of interest" description="Disordered" evidence="1">
    <location>
        <begin position="68"/>
        <end position="166"/>
    </location>
</feature>
<evidence type="ECO:0000313" key="2">
    <source>
        <dbReference type="EMBL" id="GAT45804.1"/>
    </source>
</evidence>
<accession>A0ABQ0L5W3</accession>
<evidence type="ECO:0000313" key="3">
    <source>
        <dbReference type="Proteomes" id="UP000815677"/>
    </source>
</evidence>